<comment type="subcellular location">
    <subcellularLocation>
        <location evidence="3">Cytoplasm</location>
    </subcellularLocation>
    <subcellularLocation>
        <location evidence="2">Nucleus</location>
    </subcellularLocation>
</comment>
<feature type="compositionally biased region" description="Basic and acidic residues" evidence="8">
    <location>
        <begin position="402"/>
        <end position="425"/>
    </location>
</feature>
<evidence type="ECO:0000256" key="7">
    <source>
        <dbReference type="ARBA" id="ARBA00023242"/>
    </source>
</evidence>
<accession>A0AAE0PDQ0</accession>
<keyword evidence="11" id="KW-1185">Reference proteome</keyword>
<sequence>MVRKKWEAPTGKGRYGGSASYGKSKFSTRKHNAAQKQPTRTTSTKSPAQSQPPKTTEIPERPSPRFRIPALFEMPSDDQVSPTKKPMAKGRIRRAKPPRKHSQETGNMSSARDLDDDATSELSSVDFGFDTPRPFLCPMCDEEVDKSVFELFKAKHPRMTIQHQQKFCQTHKRASANKEWLDKGYPDIDWTKMDKRIRNHYDFLRTILNGGKSYYADVLSDKVKSGQNKTRLMSEVNLTPGYYGMRGLRLMSEHLVNGLASELRKRAVQDRLVAARGHMFYIQSVLVPELAVRLIMEDMNGEGSEKVTEEQARTIMNDSTWVGELLNEEVADHVLYEDEEDQENEESQHVEMELREEDEAHITYEHEIKSKEDGEAKPNYRDQNGTDQEEEGVKYIGNSVIHIDDSDKVKSEDQNGGRQEGKDIKSGGNGFNYMKDSDDGSSLSDHSDSEFEDI</sequence>
<evidence type="ECO:0000256" key="8">
    <source>
        <dbReference type="SAM" id="MobiDB-lite"/>
    </source>
</evidence>
<dbReference type="PANTHER" id="PTHR41391">
    <property type="entry name" value="RESTRICTION OF TELOMERE CAPPING PROTEIN 4"/>
    <property type="match status" value="1"/>
</dbReference>
<reference evidence="10" key="2">
    <citation type="submission" date="2023-07" db="EMBL/GenBank/DDBJ databases">
        <authorList>
            <consortium name="Lawrence Berkeley National Laboratory"/>
            <person name="Haridas S."/>
            <person name="Hensen N."/>
            <person name="Bonometti L."/>
            <person name="Westerberg I."/>
            <person name="Brannstrom I.O."/>
            <person name="Guillou S."/>
            <person name="Cros-Aarteil S."/>
            <person name="Calhoun S."/>
            <person name="Kuo A."/>
            <person name="Mondo S."/>
            <person name="Pangilinan J."/>
            <person name="Riley R."/>
            <person name="LaButti K."/>
            <person name="Andreopoulos B."/>
            <person name="Lipzen A."/>
            <person name="Chen C."/>
            <person name="Yanf M."/>
            <person name="Daum C."/>
            <person name="Ng V."/>
            <person name="Clum A."/>
            <person name="Steindorff A."/>
            <person name="Ohm R."/>
            <person name="Martin F."/>
            <person name="Silar P."/>
            <person name="Natvig D."/>
            <person name="Lalanne C."/>
            <person name="Gautier V."/>
            <person name="Ament-velasquez S.L."/>
            <person name="Kruys A."/>
            <person name="Hutchinson M.I."/>
            <person name="Powell A.J."/>
            <person name="Barry K."/>
            <person name="Miller A.N."/>
            <person name="Grigoriev I.V."/>
            <person name="Debuchy R."/>
            <person name="Gladieux P."/>
            <person name="Thoren M.H."/>
            <person name="Johannesson H."/>
        </authorList>
    </citation>
    <scope>NUCLEOTIDE SEQUENCE</scope>
    <source>
        <strain evidence="10">FGSC 1904</strain>
    </source>
</reference>
<dbReference type="InterPro" id="IPR028094">
    <property type="entry name" value="RTC4_C"/>
</dbReference>
<evidence type="ECO:0000259" key="9">
    <source>
        <dbReference type="SMART" id="SM01312"/>
    </source>
</evidence>
<name>A0AAE0PDQ0_SORBR</name>
<feature type="compositionally biased region" description="Basic and acidic residues" evidence="8">
    <location>
        <begin position="445"/>
        <end position="454"/>
    </location>
</feature>
<feature type="region of interest" description="Disordered" evidence="8">
    <location>
        <begin position="365"/>
        <end position="454"/>
    </location>
</feature>
<evidence type="ECO:0000313" key="10">
    <source>
        <dbReference type="EMBL" id="KAK3398101.1"/>
    </source>
</evidence>
<dbReference type="SMART" id="SM01312">
    <property type="entry name" value="RTC4"/>
    <property type="match status" value="1"/>
</dbReference>
<dbReference type="Pfam" id="PF14474">
    <property type="entry name" value="RTC4"/>
    <property type="match status" value="1"/>
</dbReference>
<evidence type="ECO:0000256" key="4">
    <source>
        <dbReference type="ARBA" id="ARBA00009461"/>
    </source>
</evidence>
<feature type="domain" description="Restriction of telomere capping protein 4 C-terminal" evidence="9">
    <location>
        <begin position="207"/>
        <end position="329"/>
    </location>
</feature>
<dbReference type="AlphaFoldDB" id="A0AAE0PDQ0"/>
<dbReference type="PANTHER" id="PTHR41391:SF1">
    <property type="entry name" value="RESTRICTION OF TELOMERE CAPPING PROTEIN 4"/>
    <property type="match status" value="1"/>
</dbReference>
<evidence type="ECO:0000256" key="1">
    <source>
        <dbReference type="ARBA" id="ARBA00002738"/>
    </source>
</evidence>
<comment type="function">
    <text evidence="1">May be involved in a process influencing telomere capping.</text>
</comment>
<keyword evidence="7" id="KW-0539">Nucleus</keyword>
<feature type="compositionally biased region" description="Basic and acidic residues" evidence="8">
    <location>
        <begin position="365"/>
        <end position="380"/>
    </location>
</feature>
<dbReference type="InterPro" id="IPR039024">
    <property type="entry name" value="RTC4"/>
</dbReference>
<evidence type="ECO:0000256" key="5">
    <source>
        <dbReference type="ARBA" id="ARBA00015162"/>
    </source>
</evidence>
<organism evidence="10 11">
    <name type="scientific">Sordaria brevicollis</name>
    <dbReference type="NCBI Taxonomy" id="83679"/>
    <lineage>
        <taxon>Eukaryota</taxon>
        <taxon>Fungi</taxon>
        <taxon>Dikarya</taxon>
        <taxon>Ascomycota</taxon>
        <taxon>Pezizomycotina</taxon>
        <taxon>Sordariomycetes</taxon>
        <taxon>Sordariomycetidae</taxon>
        <taxon>Sordariales</taxon>
        <taxon>Sordariaceae</taxon>
        <taxon>Sordaria</taxon>
    </lineage>
</organism>
<dbReference type="Proteomes" id="UP001281003">
    <property type="component" value="Unassembled WGS sequence"/>
</dbReference>
<protein>
    <recommendedName>
        <fullName evidence="5">Restriction of telomere capping protein 4</fullName>
    </recommendedName>
</protein>
<proteinExistence type="inferred from homology"/>
<keyword evidence="6" id="KW-0963">Cytoplasm</keyword>
<feature type="compositionally biased region" description="Polar residues" evidence="8">
    <location>
        <begin position="34"/>
        <end position="54"/>
    </location>
</feature>
<comment type="caution">
    <text evidence="10">The sequence shown here is derived from an EMBL/GenBank/DDBJ whole genome shotgun (WGS) entry which is preliminary data.</text>
</comment>
<feature type="compositionally biased region" description="Basic residues" evidence="8">
    <location>
        <begin position="86"/>
        <end position="100"/>
    </location>
</feature>
<evidence type="ECO:0000256" key="6">
    <source>
        <dbReference type="ARBA" id="ARBA00022490"/>
    </source>
</evidence>
<dbReference type="EMBL" id="JAUTDP010000007">
    <property type="protein sequence ID" value="KAK3398101.1"/>
    <property type="molecule type" value="Genomic_DNA"/>
</dbReference>
<gene>
    <name evidence="10" type="ORF">B0T20DRAFT_414227</name>
</gene>
<comment type="similarity">
    <text evidence="4">Belongs to the RTC4 family.</text>
</comment>
<reference evidence="10" key="1">
    <citation type="journal article" date="2023" name="Mol. Phylogenet. Evol.">
        <title>Genome-scale phylogeny and comparative genomics of the fungal order Sordariales.</title>
        <authorList>
            <person name="Hensen N."/>
            <person name="Bonometti L."/>
            <person name="Westerberg I."/>
            <person name="Brannstrom I.O."/>
            <person name="Guillou S."/>
            <person name="Cros-Aarteil S."/>
            <person name="Calhoun S."/>
            <person name="Haridas S."/>
            <person name="Kuo A."/>
            <person name="Mondo S."/>
            <person name="Pangilinan J."/>
            <person name="Riley R."/>
            <person name="LaButti K."/>
            <person name="Andreopoulos B."/>
            <person name="Lipzen A."/>
            <person name="Chen C."/>
            <person name="Yan M."/>
            <person name="Daum C."/>
            <person name="Ng V."/>
            <person name="Clum A."/>
            <person name="Steindorff A."/>
            <person name="Ohm R.A."/>
            <person name="Martin F."/>
            <person name="Silar P."/>
            <person name="Natvig D.O."/>
            <person name="Lalanne C."/>
            <person name="Gautier V."/>
            <person name="Ament-Velasquez S.L."/>
            <person name="Kruys A."/>
            <person name="Hutchinson M.I."/>
            <person name="Powell A.J."/>
            <person name="Barry K."/>
            <person name="Miller A.N."/>
            <person name="Grigoriev I.V."/>
            <person name="Debuchy R."/>
            <person name="Gladieux P."/>
            <person name="Hiltunen Thoren M."/>
            <person name="Johannesson H."/>
        </authorList>
    </citation>
    <scope>NUCLEOTIDE SEQUENCE</scope>
    <source>
        <strain evidence="10">FGSC 1904</strain>
    </source>
</reference>
<dbReference type="GO" id="GO:0005737">
    <property type="term" value="C:cytoplasm"/>
    <property type="evidence" value="ECO:0007669"/>
    <property type="project" value="UniProtKB-SubCell"/>
</dbReference>
<evidence type="ECO:0000256" key="3">
    <source>
        <dbReference type="ARBA" id="ARBA00004496"/>
    </source>
</evidence>
<feature type="region of interest" description="Disordered" evidence="8">
    <location>
        <begin position="1"/>
        <end position="119"/>
    </location>
</feature>
<evidence type="ECO:0000313" key="11">
    <source>
        <dbReference type="Proteomes" id="UP001281003"/>
    </source>
</evidence>
<dbReference type="GO" id="GO:0005634">
    <property type="term" value="C:nucleus"/>
    <property type="evidence" value="ECO:0007669"/>
    <property type="project" value="UniProtKB-SubCell"/>
</dbReference>
<evidence type="ECO:0000256" key="2">
    <source>
        <dbReference type="ARBA" id="ARBA00004123"/>
    </source>
</evidence>